<dbReference type="InterPro" id="IPR036388">
    <property type="entry name" value="WH-like_DNA-bd_sf"/>
</dbReference>
<dbReference type="CDD" id="cd06170">
    <property type="entry name" value="LuxR_C_like"/>
    <property type="match status" value="1"/>
</dbReference>
<dbReference type="AlphaFoldDB" id="A0A3D2SM30"/>
<keyword evidence="2" id="KW-0238">DNA-binding</keyword>
<dbReference type="InterPro" id="IPR016032">
    <property type="entry name" value="Sig_transdc_resp-reg_C-effctor"/>
</dbReference>
<feature type="non-terminal residue" evidence="2">
    <location>
        <position position="1"/>
    </location>
</feature>
<accession>A0A3D2SM30</accession>
<dbReference type="PANTHER" id="PTHR45566">
    <property type="entry name" value="HTH-TYPE TRANSCRIPTIONAL REGULATOR YHJB-RELATED"/>
    <property type="match status" value="1"/>
</dbReference>
<dbReference type="InterPro" id="IPR000792">
    <property type="entry name" value="Tscrpt_reg_LuxR_C"/>
</dbReference>
<dbReference type="EMBL" id="DPVE01000172">
    <property type="protein sequence ID" value="HCK30507.1"/>
    <property type="molecule type" value="Genomic_DNA"/>
</dbReference>
<protein>
    <submittedName>
        <fullName evidence="2">DNA-binding response regulator</fullName>
    </submittedName>
</protein>
<organism evidence="2 3">
    <name type="scientific">Acinetobacter ursingii</name>
    <dbReference type="NCBI Taxonomy" id="108980"/>
    <lineage>
        <taxon>Bacteria</taxon>
        <taxon>Pseudomonadati</taxon>
        <taxon>Pseudomonadota</taxon>
        <taxon>Gammaproteobacteria</taxon>
        <taxon>Moraxellales</taxon>
        <taxon>Moraxellaceae</taxon>
        <taxon>Acinetobacter</taxon>
    </lineage>
</organism>
<dbReference type="PRINTS" id="PR00038">
    <property type="entry name" value="HTHLUXR"/>
</dbReference>
<dbReference type="Pfam" id="PF00196">
    <property type="entry name" value="GerE"/>
    <property type="match status" value="1"/>
</dbReference>
<dbReference type="GO" id="GO:0006355">
    <property type="term" value="P:regulation of DNA-templated transcription"/>
    <property type="evidence" value="ECO:0007669"/>
    <property type="project" value="InterPro"/>
</dbReference>
<dbReference type="Gene3D" id="1.10.10.10">
    <property type="entry name" value="Winged helix-like DNA-binding domain superfamily/Winged helix DNA-binding domain"/>
    <property type="match status" value="1"/>
</dbReference>
<dbReference type="InterPro" id="IPR051015">
    <property type="entry name" value="EvgA-like"/>
</dbReference>
<comment type="caution">
    <text evidence="2">The sequence shown here is derived from an EMBL/GenBank/DDBJ whole genome shotgun (WGS) entry which is preliminary data.</text>
</comment>
<proteinExistence type="predicted"/>
<dbReference type="SMART" id="SM00421">
    <property type="entry name" value="HTH_LUXR"/>
    <property type="match status" value="1"/>
</dbReference>
<sequence>TPQQFRVLMMVAEGLLNKQIAYELDVSEATIKAHVTAIFR</sequence>
<dbReference type="GO" id="GO:0003677">
    <property type="term" value="F:DNA binding"/>
    <property type="evidence" value="ECO:0007669"/>
    <property type="project" value="UniProtKB-KW"/>
</dbReference>
<dbReference type="PROSITE" id="PS50043">
    <property type="entry name" value="HTH_LUXR_2"/>
    <property type="match status" value="1"/>
</dbReference>
<evidence type="ECO:0000259" key="1">
    <source>
        <dbReference type="PROSITE" id="PS50043"/>
    </source>
</evidence>
<dbReference type="SUPFAM" id="SSF46894">
    <property type="entry name" value="C-terminal effector domain of the bipartite response regulators"/>
    <property type="match status" value="1"/>
</dbReference>
<feature type="domain" description="HTH luxR-type" evidence="1">
    <location>
        <begin position="1"/>
        <end position="40"/>
    </location>
</feature>
<evidence type="ECO:0000313" key="2">
    <source>
        <dbReference type="EMBL" id="HCK30507.1"/>
    </source>
</evidence>
<name>A0A3D2SM30_9GAMM</name>
<feature type="non-terminal residue" evidence="2">
    <location>
        <position position="40"/>
    </location>
</feature>
<gene>
    <name evidence="2" type="ORF">DHW29_10190</name>
</gene>
<dbReference type="Proteomes" id="UP000263596">
    <property type="component" value="Unassembled WGS sequence"/>
</dbReference>
<evidence type="ECO:0000313" key="3">
    <source>
        <dbReference type="Proteomes" id="UP000263596"/>
    </source>
</evidence>
<dbReference type="PANTHER" id="PTHR45566:SF1">
    <property type="entry name" value="HTH-TYPE TRANSCRIPTIONAL REGULATOR YHJB-RELATED"/>
    <property type="match status" value="1"/>
</dbReference>
<reference evidence="2 3" key="1">
    <citation type="journal article" date="2018" name="Nat. Biotechnol.">
        <title>A standardized bacterial taxonomy based on genome phylogeny substantially revises the tree of life.</title>
        <authorList>
            <person name="Parks D.H."/>
            <person name="Chuvochina M."/>
            <person name="Waite D.W."/>
            <person name="Rinke C."/>
            <person name="Skarshewski A."/>
            <person name="Chaumeil P.A."/>
            <person name="Hugenholtz P."/>
        </authorList>
    </citation>
    <scope>NUCLEOTIDE SEQUENCE [LARGE SCALE GENOMIC DNA]</scope>
    <source>
        <strain evidence="2">UBA9669</strain>
    </source>
</reference>